<organism evidence="1 2">
    <name type="scientific">Cichorium intybus</name>
    <name type="common">Chicory</name>
    <dbReference type="NCBI Taxonomy" id="13427"/>
    <lineage>
        <taxon>Eukaryota</taxon>
        <taxon>Viridiplantae</taxon>
        <taxon>Streptophyta</taxon>
        <taxon>Embryophyta</taxon>
        <taxon>Tracheophyta</taxon>
        <taxon>Spermatophyta</taxon>
        <taxon>Magnoliopsida</taxon>
        <taxon>eudicotyledons</taxon>
        <taxon>Gunneridae</taxon>
        <taxon>Pentapetalae</taxon>
        <taxon>asterids</taxon>
        <taxon>campanulids</taxon>
        <taxon>Asterales</taxon>
        <taxon>Asteraceae</taxon>
        <taxon>Cichorioideae</taxon>
        <taxon>Cichorieae</taxon>
        <taxon>Cichoriinae</taxon>
        <taxon>Cichorium</taxon>
    </lineage>
</organism>
<reference evidence="1 2" key="2">
    <citation type="journal article" date="2022" name="Mol. Ecol. Resour.">
        <title>The genomes of chicory, endive, great burdock and yacon provide insights into Asteraceae paleo-polyploidization history and plant inulin production.</title>
        <authorList>
            <person name="Fan W."/>
            <person name="Wang S."/>
            <person name="Wang H."/>
            <person name="Wang A."/>
            <person name="Jiang F."/>
            <person name="Liu H."/>
            <person name="Zhao H."/>
            <person name="Xu D."/>
            <person name="Zhang Y."/>
        </authorList>
    </citation>
    <scope>NUCLEOTIDE SEQUENCE [LARGE SCALE GENOMIC DNA]</scope>
    <source>
        <strain evidence="2">cv. Punajuju</strain>
        <tissue evidence="1">Leaves</tissue>
    </source>
</reference>
<keyword evidence="2" id="KW-1185">Reference proteome</keyword>
<sequence length="249" mass="27669">MKIGGSKMDAPPSNCSGLHRLSHQIFYVSPKTLPIYTPFPQSIHRPFTILIYKHVLLNESAVFFVFSGRIRPDSPWLVSFSDLVSAAASPVSSLWRCNGGDNRRRGYDSSTAGVFTRNTNSAISVKNFRFVPDDRVWKGKDVSGMESEVAPEYLFPVDFGKGKNVLEPVSVGIDDVTVKQEEIWSMGFETNPIWSDIGNYELPEFGAGGVEPPDFWNLGTSGGVNWNSDDICFDEIGRQEDDSFRETGP</sequence>
<accession>A0ACB9CVF0</accession>
<reference evidence="2" key="1">
    <citation type="journal article" date="2022" name="Mol. Ecol. Resour.">
        <title>The genomes of chicory, endive, great burdock and yacon provide insights into Asteraceae palaeo-polyploidization history and plant inulin production.</title>
        <authorList>
            <person name="Fan W."/>
            <person name="Wang S."/>
            <person name="Wang H."/>
            <person name="Wang A."/>
            <person name="Jiang F."/>
            <person name="Liu H."/>
            <person name="Zhao H."/>
            <person name="Xu D."/>
            <person name="Zhang Y."/>
        </authorList>
    </citation>
    <scope>NUCLEOTIDE SEQUENCE [LARGE SCALE GENOMIC DNA]</scope>
    <source>
        <strain evidence="2">cv. Punajuju</strain>
    </source>
</reference>
<gene>
    <name evidence="1" type="ORF">L2E82_28196</name>
</gene>
<protein>
    <submittedName>
        <fullName evidence="1">Uncharacterized protein</fullName>
    </submittedName>
</protein>
<evidence type="ECO:0000313" key="1">
    <source>
        <dbReference type="EMBL" id="KAI3738176.1"/>
    </source>
</evidence>
<evidence type="ECO:0000313" key="2">
    <source>
        <dbReference type="Proteomes" id="UP001055811"/>
    </source>
</evidence>
<proteinExistence type="predicted"/>
<name>A0ACB9CVF0_CICIN</name>
<dbReference type="EMBL" id="CM042013">
    <property type="protein sequence ID" value="KAI3738176.1"/>
    <property type="molecule type" value="Genomic_DNA"/>
</dbReference>
<comment type="caution">
    <text evidence="1">The sequence shown here is derived from an EMBL/GenBank/DDBJ whole genome shotgun (WGS) entry which is preliminary data.</text>
</comment>
<dbReference type="Proteomes" id="UP001055811">
    <property type="component" value="Linkage Group LG05"/>
</dbReference>